<protein>
    <recommendedName>
        <fullName evidence="14">Mitochondrial Rho GTPase</fullName>
        <ecNumber evidence="14">3.6.5.-</ecNumber>
    </recommendedName>
</protein>
<evidence type="ECO:0000256" key="1">
    <source>
        <dbReference type="ARBA" id="ARBA00004200"/>
    </source>
</evidence>
<dbReference type="Pfam" id="PF00071">
    <property type="entry name" value="Ras"/>
    <property type="match status" value="1"/>
</dbReference>
<evidence type="ECO:0000256" key="13">
    <source>
        <dbReference type="ARBA" id="ARBA00023136"/>
    </source>
</evidence>
<dbReference type="InterPro" id="IPR013567">
    <property type="entry name" value="EF_hand_assoc_2"/>
</dbReference>
<dbReference type="InterPro" id="IPR018247">
    <property type="entry name" value="EF_Hand_1_Ca_BS"/>
</dbReference>
<evidence type="ECO:0000256" key="8">
    <source>
        <dbReference type="ARBA" id="ARBA00022801"/>
    </source>
</evidence>
<organism evidence="17">
    <name type="scientific">Cacopsylla melanoneura</name>
    <dbReference type="NCBI Taxonomy" id="428564"/>
    <lineage>
        <taxon>Eukaryota</taxon>
        <taxon>Metazoa</taxon>
        <taxon>Ecdysozoa</taxon>
        <taxon>Arthropoda</taxon>
        <taxon>Hexapoda</taxon>
        <taxon>Insecta</taxon>
        <taxon>Pterygota</taxon>
        <taxon>Neoptera</taxon>
        <taxon>Paraneoptera</taxon>
        <taxon>Hemiptera</taxon>
        <taxon>Sternorrhyncha</taxon>
        <taxon>Psylloidea</taxon>
        <taxon>Psyllidae</taxon>
        <taxon>Psyllinae</taxon>
        <taxon>Cacopsylla</taxon>
    </lineage>
</organism>
<dbReference type="PIRSF" id="PIRSF037488">
    <property type="entry name" value="Mt_Rho_GTPase"/>
    <property type="match status" value="1"/>
</dbReference>
<dbReference type="AlphaFoldDB" id="A0A8D9FFI2"/>
<evidence type="ECO:0000256" key="5">
    <source>
        <dbReference type="ARBA" id="ARBA00022737"/>
    </source>
</evidence>
<dbReference type="GO" id="GO:0007005">
    <property type="term" value="P:mitochondrion organization"/>
    <property type="evidence" value="ECO:0007669"/>
    <property type="project" value="InterPro"/>
</dbReference>
<dbReference type="GO" id="GO:0005741">
    <property type="term" value="C:mitochondrial outer membrane"/>
    <property type="evidence" value="ECO:0007669"/>
    <property type="project" value="UniProtKB-SubCell"/>
</dbReference>
<evidence type="ECO:0000256" key="14">
    <source>
        <dbReference type="PIRNR" id="PIRNR037488"/>
    </source>
</evidence>
<dbReference type="PROSITE" id="PS51419">
    <property type="entry name" value="RAB"/>
    <property type="match status" value="1"/>
</dbReference>
<reference evidence="17" key="1">
    <citation type="submission" date="2021-05" db="EMBL/GenBank/DDBJ databases">
        <authorList>
            <person name="Alioto T."/>
            <person name="Alioto T."/>
            <person name="Gomez Garrido J."/>
        </authorList>
    </citation>
    <scope>NUCLEOTIDE SEQUENCE</scope>
</reference>
<feature type="transmembrane region" description="Helical" evidence="15">
    <location>
        <begin position="649"/>
        <end position="670"/>
    </location>
</feature>
<dbReference type="FunFam" id="3.40.50.300:FF:000170">
    <property type="entry name" value="Mitochondrial Rho GTPase"/>
    <property type="match status" value="1"/>
</dbReference>
<dbReference type="GO" id="GO:0005509">
    <property type="term" value="F:calcium ion binding"/>
    <property type="evidence" value="ECO:0007669"/>
    <property type="project" value="InterPro"/>
</dbReference>
<evidence type="ECO:0000256" key="10">
    <source>
        <dbReference type="ARBA" id="ARBA00022989"/>
    </source>
</evidence>
<comment type="similarity">
    <text evidence="2 14">Belongs to the mitochondrial Rho GTPase family.</text>
</comment>
<evidence type="ECO:0000256" key="6">
    <source>
        <dbReference type="ARBA" id="ARBA00022741"/>
    </source>
</evidence>
<feature type="domain" description="Miro" evidence="16">
    <location>
        <begin position="29"/>
        <end position="194"/>
    </location>
</feature>
<dbReference type="GO" id="GO:0005525">
    <property type="term" value="F:GTP binding"/>
    <property type="evidence" value="ECO:0007669"/>
    <property type="project" value="UniProtKB-KW"/>
</dbReference>
<evidence type="ECO:0000256" key="7">
    <source>
        <dbReference type="ARBA" id="ARBA00022787"/>
    </source>
</evidence>
<dbReference type="Gene3D" id="1.10.238.10">
    <property type="entry name" value="EF-hand"/>
    <property type="match status" value="2"/>
</dbReference>
<dbReference type="PROSITE" id="PS00018">
    <property type="entry name" value="EF_HAND_1"/>
    <property type="match status" value="1"/>
</dbReference>
<proteinExistence type="inferred from homology"/>
<keyword evidence="9 14" id="KW-0106">Calcium</keyword>
<dbReference type="InterPro" id="IPR020860">
    <property type="entry name" value="MIRO_dom"/>
</dbReference>
<keyword evidence="13 14" id="KW-0472">Membrane</keyword>
<dbReference type="Gene3D" id="3.40.50.300">
    <property type="entry name" value="P-loop containing nucleotide triphosphate hydrolases"/>
    <property type="match status" value="2"/>
</dbReference>
<dbReference type="SMART" id="SM00173">
    <property type="entry name" value="RAS"/>
    <property type="match status" value="1"/>
</dbReference>
<keyword evidence="3 15" id="KW-0812">Transmembrane</keyword>
<feature type="domain" description="Miro" evidence="16">
    <location>
        <begin position="445"/>
        <end position="619"/>
    </location>
</feature>
<accession>A0A8D9FFI2</accession>
<name>A0A8D9FFI2_9HEMI</name>
<keyword evidence="4" id="KW-0479">Metal-binding</keyword>
<dbReference type="InterPro" id="IPR021181">
    <property type="entry name" value="Miro"/>
</dbReference>
<dbReference type="InterPro" id="IPR013566">
    <property type="entry name" value="EF_hand_assoc_1"/>
</dbReference>
<keyword evidence="7 14" id="KW-1000">Mitochondrion outer membrane</keyword>
<evidence type="ECO:0000256" key="4">
    <source>
        <dbReference type="ARBA" id="ARBA00022723"/>
    </source>
</evidence>
<dbReference type="InterPro" id="IPR001806">
    <property type="entry name" value="Small_GTPase"/>
</dbReference>
<sequence length="676" mass="77058">MYIQISWVVRELLFNTRFIFIMVMKVSLRRNVRILLLGDRHVGKTSLILSLVSEEFPELVPSKAEEITIPPDVTPEMVPTHIVDYSEVDQTVDELTEEIQKAHVICLVYSVVDDSSIDRLSSHWLPFLRNCLVDTCLPIVLVGNKVDLVDYSTVECAIDIMEEYPEVESFVESSAKTLKNISEMFYYAQKAVLHPMAPIYISDKQELTPECINALTRIFKVCDLDNDGLLSDRELNAFQRRCFDAPLSRDSLEDVKIVIRKNINDGVSANNCITLNGFLFLHNLFMQRGRSHTTWTVLRKFGYNEDLQVAKDFLHPPLLVPADCIAELSDKGQQFFTALFYRFDKDGDGALCPSEQRALFALCPSDCAPWSDVEMQAMVATNSKGWITMQGFLCYWVLTTLHDFNKTLEYLAYFGYPISDRENQTTAVLVTREKQVDLLKKQTTRNVYVCHVIGNRDTGKTALCQSILRKQQDTSKSPAFIPSLSSDLSLSSSRPTTVNTTTVYGQEKYLVMREIAVRDAQLPLLLPVDVECDVACLLYDSSRDDTFKYIASLYVKYFSTSKIPVMLVAGKSDLPRVRQDYLMQPDIFCETHKLSPAHPFSSPNSDREVFVKLATMAAFPRFHPAWMLFYPDLTSHFYMFNLHDSKAYLWKTGLSVTIITLLGILLANFIRSPPRK</sequence>
<dbReference type="PANTHER" id="PTHR46819:SF1">
    <property type="entry name" value="EF-HAND CALCIUM-BINDING DOMAIN-CONTAINING PROTEIN 7"/>
    <property type="match status" value="1"/>
</dbReference>
<evidence type="ECO:0000256" key="11">
    <source>
        <dbReference type="ARBA" id="ARBA00023128"/>
    </source>
</evidence>
<keyword evidence="8 14" id="KW-0378">Hydrolase</keyword>
<keyword evidence="11 14" id="KW-0496">Mitochondrion</keyword>
<dbReference type="Pfam" id="PF13202">
    <property type="entry name" value="EF-hand_5"/>
    <property type="match status" value="1"/>
</dbReference>
<dbReference type="PROSITE" id="PS51423">
    <property type="entry name" value="MIRO"/>
    <property type="match status" value="2"/>
</dbReference>
<dbReference type="Pfam" id="PF08355">
    <property type="entry name" value="EF_assoc_1"/>
    <property type="match status" value="1"/>
</dbReference>
<evidence type="ECO:0000256" key="15">
    <source>
        <dbReference type="SAM" id="Phobius"/>
    </source>
</evidence>
<dbReference type="PRINTS" id="PR00449">
    <property type="entry name" value="RASTRNSFRMNG"/>
</dbReference>
<dbReference type="InterPro" id="IPR011992">
    <property type="entry name" value="EF-hand-dom_pair"/>
</dbReference>
<keyword evidence="10 15" id="KW-1133">Transmembrane helix</keyword>
<dbReference type="InterPro" id="IPR002048">
    <property type="entry name" value="EF_hand_dom"/>
</dbReference>
<keyword evidence="6 14" id="KW-0547">Nucleotide-binding</keyword>
<dbReference type="Pfam" id="PF08356">
    <property type="entry name" value="EF_assoc_2"/>
    <property type="match status" value="1"/>
</dbReference>
<dbReference type="GO" id="GO:0003924">
    <property type="term" value="F:GTPase activity"/>
    <property type="evidence" value="ECO:0007669"/>
    <property type="project" value="InterPro"/>
</dbReference>
<dbReference type="EC" id="3.6.5.-" evidence="14"/>
<keyword evidence="12 14" id="KW-0342">GTP-binding</keyword>
<dbReference type="SMART" id="SM00175">
    <property type="entry name" value="RAB"/>
    <property type="match status" value="1"/>
</dbReference>
<dbReference type="SUPFAM" id="SSF47473">
    <property type="entry name" value="EF-hand"/>
    <property type="match status" value="1"/>
</dbReference>
<evidence type="ECO:0000256" key="9">
    <source>
        <dbReference type="ARBA" id="ARBA00022837"/>
    </source>
</evidence>
<dbReference type="EMBL" id="HBUF01660023">
    <property type="protein sequence ID" value="CAG6788468.1"/>
    <property type="molecule type" value="Transcribed_RNA"/>
</dbReference>
<dbReference type="InterPro" id="IPR027417">
    <property type="entry name" value="P-loop_NTPase"/>
</dbReference>
<comment type="subcellular location">
    <subcellularLocation>
        <location evidence="1 14">Mitochondrion outer membrane</location>
        <topology evidence="1 14">Single-pass type IV membrane protein</topology>
    </subcellularLocation>
</comment>
<evidence type="ECO:0000256" key="3">
    <source>
        <dbReference type="ARBA" id="ARBA00022692"/>
    </source>
</evidence>
<keyword evidence="5" id="KW-0677">Repeat</keyword>
<evidence type="ECO:0000259" key="16">
    <source>
        <dbReference type="PROSITE" id="PS51423"/>
    </source>
</evidence>
<dbReference type="FunFam" id="1.10.238.10:FF:000011">
    <property type="entry name" value="Mitochondrial Rho GTPase"/>
    <property type="match status" value="1"/>
</dbReference>
<dbReference type="SMART" id="SM00174">
    <property type="entry name" value="RHO"/>
    <property type="match status" value="1"/>
</dbReference>
<dbReference type="PANTHER" id="PTHR46819">
    <property type="entry name" value="EF-HAND CALCIUM-BINDING DOMAIN-CONTAINING PROTEIN 7"/>
    <property type="match status" value="1"/>
</dbReference>
<dbReference type="SUPFAM" id="SSF52540">
    <property type="entry name" value="P-loop containing nucleoside triphosphate hydrolases"/>
    <property type="match status" value="2"/>
</dbReference>
<comment type="function">
    <text evidence="14">Mitochondrial GTPase involved in mitochondrial trafficking. Probably involved in control of anterograde transport of mitochondria and their subcellular distribution.</text>
</comment>
<evidence type="ECO:0000256" key="12">
    <source>
        <dbReference type="ARBA" id="ARBA00023134"/>
    </source>
</evidence>
<dbReference type="InterPro" id="IPR052266">
    <property type="entry name" value="Miro-EF-hand_domain"/>
</dbReference>
<evidence type="ECO:0000313" key="17">
    <source>
        <dbReference type="EMBL" id="CAG6788471.1"/>
    </source>
</evidence>
<evidence type="ECO:0000256" key="2">
    <source>
        <dbReference type="ARBA" id="ARBA00007981"/>
    </source>
</evidence>
<dbReference type="EMBL" id="HBUF01660026">
    <property type="protein sequence ID" value="CAG6788471.1"/>
    <property type="molecule type" value="Transcribed_RNA"/>
</dbReference>